<dbReference type="AlphaFoldDB" id="A0A1G2F2T9"/>
<dbReference type="Proteomes" id="UP000177810">
    <property type="component" value="Unassembled WGS sequence"/>
</dbReference>
<gene>
    <name evidence="1" type="ORF">A2V69_03570</name>
</gene>
<accession>A0A1G2F2T9</accession>
<dbReference type="EMBL" id="MHMT01000029">
    <property type="protein sequence ID" value="OGZ31960.1"/>
    <property type="molecule type" value="Genomic_DNA"/>
</dbReference>
<evidence type="ECO:0000313" key="1">
    <source>
        <dbReference type="EMBL" id="OGZ31960.1"/>
    </source>
</evidence>
<proteinExistence type="predicted"/>
<organism evidence="1 2">
    <name type="scientific">Candidatus Portnoybacteria bacterium RBG_13_40_8</name>
    <dbReference type="NCBI Taxonomy" id="1801990"/>
    <lineage>
        <taxon>Bacteria</taxon>
        <taxon>Candidatus Portnoyibacteriota</taxon>
    </lineage>
</organism>
<comment type="caution">
    <text evidence="1">The sequence shown here is derived from an EMBL/GenBank/DDBJ whole genome shotgun (WGS) entry which is preliminary data.</text>
</comment>
<protein>
    <submittedName>
        <fullName evidence="1">Uncharacterized protein</fullName>
    </submittedName>
</protein>
<sequence length="123" mass="14135">MPLTVDVFKVTWQHDLVIIDVTFIKNAGLKGKYTDVGTKFFHKVQSLVAGLKRLANLKKYSWLRKAIILAPCYAPVLSLDRQTVSFTVICPKSNVDYLIWAIKKEMKKQNLHFEKLEISLTPQ</sequence>
<evidence type="ECO:0000313" key="2">
    <source>
        <dbReference type="Proteomes" id="UP000177810"/>
    </source>
</evidence>
<name>A0A1G2F2T9_9BACT</name>
<reference evidence="1 2" key="1">
    <citation type="journal article" date="2016" name="Nat. Commun.">
        <title>Thousands of microbial genomes shed light on interconnected biogeochemical processes in an aquifer system.</title>
        <authorList>
            <person name="Anantharaman K."/>
            <person name="Brown C.T."/>
            <person name="Hug L.A."/>
            <person name="Sharon I."/>
            <person name="Castelle C.J."/>
            <person name="Probst A.J."/>
            <person name="Thomas B.C."/>
            <person name="Singh A."/>
            <person name="Wilkins M.J."/>
            <person name="Karaoz U."/>
            <person name="Brodie E.L."/>
            <person name="Williams K.H."/>
            <person name="Hubbard S.S."/>
            <person name="Banfield J.F."/>
        </authorList>
    </citation>
    <scope>NUCLEOTIDE SEQUENCE [LARGE SCALE GENOMIC DNA]</scope>
</reference>